<dbReference type="Pfam" id="PF00083">
    <property type="entry name" value="Sugar_tr"/>
    <property type="match status" value="1"/>
</dbReference>
<feature type="domain" description="Major facilitator superfamily (MFS) profile" evidence="7">
    <location>
        <begin position="30"/>
        <end position="248"/>
    </location>
</feature>
<dbReference type="RefSeq" id="XP_034231489.1">
    <property type="nucleotide sequence ID" value="XM_034375598.1"/>
</dbReference>
<dbReference type="InParanoid" id="A0A6P8ZHA0"/>
<dbReference type="OrthoDB" id="4142200at2759"/>
<dbReference type="PROSITE" id="PS00217">
    <property type="entry name" value="SUGAR_TRANSPORT_2"/>
    <property type="match status" value="1"/>
</dbReference>
<organism evidence="9">
    <name type="scientific">Thrips palmi</name>
    <name type="common">Melon thrips</name>
    <dbReference type="NCBI Taxonomy" id="161013"/>
    <lineage>
        <taxon>Eukaryota</taxon>
        <taxon>Metazoa</taxon>
        <taxon>Ecdysozoa</taxon>
        <taxon>Arthropoda</taxon>
        <taxon>Hexapoda</taxon>
        <taxon>Insecta</taxon>
        <taxon>Pterygota</taxon>
        <taxon>Neoptera</taxon>
        <taxon>Paraneoptera</taxon>
        <taxon>Thysanoptera</taxon>
        <taxon>Terebrantia</taxon>
        <taxon>Thripoidea</taxon>
        <taxon>Thripidae</taxon>
        <taxon>Thrips</taxon>
    </lineage>
</organism>
<evidence type="ECO:0000313" key="9">
    <source>
        <dbReference type="RefSeq" id="XP_034231489.1"/>
    </source>
</evidence>
<keyword evidence="3 6" id="KW-1133">Transmembrane helix</keyword>
<evidence type="ECO:0000256" key="3">
    <source>
        <dbReference type="ARBA" id="ARBA00022989"/>
    </source>
</evidence>
<evidence type="ECO:0000256" key="5">
    <source>
        <dbReference type="SAM" id="MobiDB-lite"/>
    </source>
</evidence>
<dbReference type="Gene3D" id="1.20.1250.20">
    <property type="entry name" value="MFS general substrate transporter like domains"/>
    <property type="match status" value="1"/>
</dbReference>
<dbReference type="Proteomes" id="UP000515158">
    <property type="component" value="Unplaced"/>
</dbReference>
<accession>A0A6P8ZHA0</accession>
<feature type="transmembrane region" description="Helical" evidence="6">
    <location>
        <begin position="158"/>
        <end position="185"/>
    </location>
</feature>
<dbReference type="KEGG" id="tpal:117639722"/>
<name>A0A6P8ZHA0_THRPL</name>
<dbReference type="InterPro" id="IPR005829">
    <property type="entry name" value="Sugar_transporter_CS"/>
</dbReference>
<sequence length="248" mass="25415">MGVSAKAPLAGGATDQRAPSHPSWLPGRSPQFVATIVVNLIAFSFGAAAGWSSVAGPQLLSIGVSEEALSWVAAIVWPAGMVGAALFGPLTERWGRRLSGLLVAVPLVAGWAALILPAFWTDFTAKDTATAITITNVTAGATSAVADGVLEAAPSTDLVLAVVILGRVLLGVGMGGTLIVCPMYVGEVVEDNLRGQLGSYMPLFINAGILYVYAVGAQDINQDAVPGAIAAYTPLGQNFDAFDLPVRL</sequence>
<evidence type="ECO:0000256" key="6">
    <source>
        <dbReference type="SAM" id="Phobius"/>
    </source>
</evidence>
<dbReference type="InterPro" id="IPR020846">
    <property type="entry name" value="MFS_dom"/>
</dbReference>
<comment type="subcellular location">
    <subcellularLocation>
        <location evidence="1">Membrane</location>
        <topology evidence="1">Multi-pass membrane protein</topology>
    </subcellularLocation>
</comment>
<dbReference type="PANTHER" id="PTHR48021:SF1">
    <property type="entry name" value="GH07001P-RELATED"/>
    <property type="match status" value="1"/>
</dbReference>
<dbReference type="GeneID" id="117639722"/>
<dbReference type="InterPro" id="IPR005828">
    <property type="entry name" value="MFS_sugar_transport-like"/>
</dbReference>
<dbReference type="GO" id="GO:0022857">
    <property type="term" value="F:transmembrane transporter activity"/>
    <property type="evidence" value="ECO:0007669"/>
    <property type="project" value="InterPro"/>
</dbReference>
<evidence type="ECO:0000256" key="1">
    <source>
        <dbReference type="ARBA" id="ARBA00004141"/>
    </source>
</evidence>
<feature type="region of interest" description="Disordered" evidence="5">
    <location>
        <begin position="1"/>
        <end position="22"/>
    </location>
</feature>
<evidence type="ECO:0000259" key="7">
    <source>
        <dbReference type="PROSITE" id="PS50850"/>
    </source>
</evidence>
<dbReference type="InterPro" id="IPR036259">
    <property type="entry name" value="MFS_trans_sf"/>
</dbReference>
<dbReference type="PANTHER" id="PTHR48021">
    <property type="match status" value="1"/>
</dbReference>
<keyword evidence="2 6" id="KW-0812">Transmembrane</keyword>
<proteinExistence type="predicted"/>
<feature type="transmembrane region" description="Helical" evidence="6">
    <location>
        <begin position="68"/>
        <end position="88"/>
    </location>
</feature>
<feature type="transmembrane region" description="Helical" evidence="6">
    <location>
        <begin position="32"/>
        <end position="56"/>
    </location>
</feature>
<evidence type="ECO:0000256" key="2">
    <source>
        <dbReference type="ARBA" id="ARBA00022692"/>
    </source>
</evidence>
<feature type="transmembrane region" description="Helical" evidence="6">
    <location>
        <begin position="100"/>
        <end position="120"/>
    </location>
</feature>
<dbReference type="PROSITE" id="PS50850">
    <property type="entry name" value="MFS"/>
    <property type="match status" value="1"/>
</dbReference>
<gene>
    <name evidence="9" type="primary">LOC117639722</name>
</gene>
<evidence type="ECO:0000256" key="4">
    <source>
        <dbReference type="ARBA" id="ARBA00023136"/>
    </source>
</evidence>
<keyword evidence="4 6" id="KW-0472">Membrane</keyword>
<dbReference type="SUPFAM" id="SSF103473">
    <property type="entry name" value="MFS general substrate transporter"/>
    <property type="match status" value="1"/>
</dbReference>
<dbReference type="AlphaFoldDB" id="A0A6P8ZHA0"/>
<dbReference type="GO" id="GO:0016020">
    <property type="term" value="C:membrane"/>
    <property type="evidence" value="ECO:0007669"/>
    <property type="project" value="UniProtKB-SubCell"/>
</dbReference>
<reference evidence="9" key="1">
    <citation type="submission" date="2025-08" db="UniProtKB">
        <authorList>
            <consortium name="RefSeq"/>
        </authorList>
    </citation>
    <scope>IDENTIFICATION</scope>
    <source>
        <tissue evidence="9">Total insect</tissue>
    </source>
</reference>
<feature type="transmembrane region" description="Helical" evidence="6">
    <location>
        <begin position="197"/>
        <end position="216"/>
    </location>
</feature>
<dbReference type="InterPro" id="IPR050549">
    <property type="entry name" value="MFS_Trehalose_Transporter"/>
</dbReference>
<evidence type="ECO:0000313" key="8">
    <source>
        <dbReference type="Proteomes" id="UP000515158"/>
    </source>
</evidence>
<protein>
    <submittedName>
        <fullName evidence="9">Solute carrier family 2, facilitated glucose transporter member 8-like</fullName>
    </submittedName>
</protein>
<keyword evidence="8" id="KW-1185">Reference proteome</keyword>